<dbReference type="Pfam" id="PF13843">
    <property type="entry name" value="DDE_Tnp_1_7"/>
    <property type="match status" value="1"/>
</dbReference>
<dbReference type="OrthoDB" id="120672at2759"/>
<organism evidence="2 3">
    <name type="scientific">Phytophthora megakarya</name>
    <dbReference type="NCBI Taxonomy" id="4795"/>
    <lineage>
        <taxon>Eukaryota</taxon>
        <taxon>Sar</taxon>
        <taxon>Stramenopiles</taxon>
        <taxon>Oomycota</taxon>
        <taxon>Peronosporomycetes</taxon>
        <taxon>Peronosporales</taxon>
        <taxon>Peronosporaceae</taxon>
        <taxon>Phytophthora</taxon>
    </lineage>
</organism>
<keyword evidence="3" id="KW-1185">Reference proteome</keyword>
<gene>
    <name evidence="2" type="ORF">PHMEG_0007901</name>
</gene>
<sequence length="108" mass="12063">MNAVLPQKKKGVYYAVVTDRFYTSIQIALQLLEPNVYSVGTIQTRNRGFSTMLKQNTSKRPKEVPRGGTQLVMSKSVPELSAMVWFDNTIVYMLGCRTSTSMLSCGTC</sequence>
<reference evidence="3" key="1">
    <citation type="submission" date="2017-03" db="EMBL/GenBank/DDBJ databases">
        <title>Phytopthora megakarya and P. palmivora, two closely related causual agents of cacao black pod achieved similar genome size and gene model numbers by different mechanisms.</title>
        <authorList>
            <person name="Ali S."/>
            <person name="Shao J."/>
            <person name="Larry D.J."/>
            <person name="Kronmiller B."/>
            <person name="Shen D."/>
            <person name="Strem M.D."/>
            <person name="Melnick R.L."/>
            <person name="Guiltinan M.J."/>
            <person name="Tyler B.M."/>
            <person name="Meinhardt L.W."/>
            <person name="Bailey B.A."/>
        </authorList>
    </citation>
    <scope>NUCLEOTIDE SEQUENCE [LARGE SCALE GENOMIC DNA]</scope>
    <source>
        <strain evidence="3">zdho120</strain>
    </source>
</reference>
<accession>A0A225WLR6</accession>
<dbReference type="AlphaFoldDB" id="A0A225WLR6"/>
<feature type="domain" description="PiggyBac transposable element-derived protein" evidence="1">
    <location>
        <begin position="10"/>
        <end position="62"/>
    </location>
</feature>
<dbReference type="Proteomes" id="UP000198211">
    <property type="component" value="Unassembled WGS sequence"/>
</dbReference>
<protein>
    <recommendedName>
        <fullName evidence="1">PiggyBac transposable element-derived protein domain-containing protein</fullName>
    </recommendedName>
</protein>
<name>A0A225WLR6_9STRA</name>
<evidence type="ECO:0000259" key="1">
    <source>
        <dbReference type="Pfam" id="PF13843"/>
    </source>
</evidence>
<dbReference type="PANTHER" id="PTHR46599">
    <property type="entry name" value="PIGGYBAC TRANSPOSABLE ELEMENT-DERIVED PROTEIN 4"/>
    <property type="match status" value="1"/>
</dbReference>
<dbReference type="EMBL" id="NBNE01000646">
    <property type="protein sequence ID" value="OWZ18069.1"/>
    <property type="molecule type" value="Genomic_DNA"/>
</dbReference>
<dbReference type="InterPro" id="IPR029526">
    <property type="entry name" value="PGBD"/>
</dbReference>
<proteinExistence type="predicted"/>
<evidence type="ECO:0000313" key="3">
    <source>
        <dbReference type="Proteomes" id="UP000198211"/>
    </source>
</evidence>
<dbReference type="PANTHER" id="PTHR46599:SF3">
    <property type="entry name" value="PIGGYBAC TRANSPOSABLE ELEMENT-DERIVED PROTEIN 4"/>
    <property type="match status" value="1"/>
</dbReference>
<evidence type="ECO:0000313" key="2">
    <source>
        <dbReference type="EMBL" id="OWZ18069.1"/>
    </source>
</evidence>
<comment type="caution">
    <text evidence="2">The sequence shown here is derived from an EMBL/GenBank/DDBJ whole genome shotgun (WGS) entry which is preliminary data.</text>
</comment>